<evidence type="ECO:0000313" key="7">
    <source>
        <dbReference type="EMBL" id="MFC0675984.1"/>
    </source>
</evidence>
<accession>A0ABV6RHD2</accession>
<dbReference type="PANTHER" id="PTHR12001:SF85">
    <property type="entry name" value="SHORT CHAIN ISOPRENYL DIPHOSPHATE SYNTHASE"/>
    <property type="match status" value="1"/>
</dbReference>
<dbReference type="Proteomes" id="UP001589793">
    <property type="component" value="Unassembled WGS sequence"/>
</dbReference>
<gene>
    <name evidence="7" type="ORF">ACFFF6_18700</name>
</gene>
<dbReference type="InterPro" id="IPR008949">
    <property type="entry name" value="Isoprenoid_synthase_dom_sf"/>
</dbReference>
<dbReference type="EC" id="2.5.1.-" evidence="7"/>
<dbReference type="SFLD" id="SFLDS00005">
    <property type="entry name" value="Isoprenoid_Synthase_Type_I"/>
    <property type="match status" value="1"/>
</dbReference>
<organism evidence="7 8">
    <name type="scientific">Brachybacterium hainanense</name>
    <dbReference type="NCBI Taxonomy" id="1541174"/>
    <lineage>
        <taxon>Bacteria</taxon>
        <taxon>Bacillati</taxon>
        <taxon>Actinomycetota</taxon>
        <taxon>Actinomycetes</taxon>
        <taxon>Micrococcales</taxon>
        <taxon>Dermabacteraceae</taxon>
        <taxon>Brachybacterium</taxon>
    </lineage>
</organism>
<dbReference type="PROSITE" id="PS00723">
    <property type="entry name" value="POLYPRENYL_SYNTHASE_1"/>
    <property type="match status" value="1"/>
</dbReference>
<dbReference type="InterPro" id="IPR000092">
    <property type="entry name" value="Polyprenyl_synt"/>
</dbReference>
<dbReference type="Gene3D" id="1.10.600.10">
    <property type="entry name" value="Farnesyl Diphosphate Synthase"/>
    <property type="match status" value="1"/>
</dbReference>
<keyword evidence="8" id="KW-1185">Reference proteome</keyword>
<keyword evidence="4" id="KW-0479">Metal-binding</keyword>
<comment type="cofactor">
    <cofactor evidence="1">
        <name>Mg(2+)</name>
        <dbReference type="ChEBI" id="CHEBI:18420"/>
    </cofactor>
</comment>
<sequence length="370" mass="38908">MASSAAPADLTVLAVEAVRTRLHAHLAAQRAIIGQVAPEVLRMAADLETYLEGGKMLRPLFCYWGAVAVLGRAPEGEHAADIARAGASIELVQAAALLHDDVIDHSPARRGRPSMHVAAADLHRREQLLGSADGFGEAYAIVLGDLSLSWAEQLFAEIREDPAGGGRAEFDLLRTEVMAGQFLDILHQSGGFASAGGQEEAALSVIRWKTVPYTVLRPLRMGAALAGASTAQLALLEQWALRVGEAFQLRDDLLSVVGDQDATGKPIGGDIVEGKRTVVLARALERADAAGRVALERAVGDSRADVGAITAAHDVLVSTGAVRSVREDVEELTRQAREILAAADLLSPAGREGLAQLADAATDLTTLPRG</sequence>
<protein>
    <submittedName>
        <fullName evidence="7">Polyprenyl synthetase family protein</fullName>
        <ecNumber evidence="7">2.5.1.-</ecNumber>
    </submittedName>
</protein>
<dbReference type="EMBL" id="JBHLSV010000035">
    <property type="protein sequence ID" value="MFC0675984.1"/>
    <property type="molecule type" value="Genomic_DNA"/>
</dbReference>
<evidence type="ECO:0000256" key="1">
    <source>
        <dbReference type="ARBA" id="ARBA00001946"/>
    </source>
</evidence>
<keyword evidence="5" id="KW-0460">Magnesium</keyword>
<comment type="caution">
    <text evidence="7">The sequence shown here is derived from an EMBL/GenBank/DDBJ whole genome shotgun (WGS) entry which is preliminary data.</text>
</comment>
<name>A0ABV6RHD2_9MICO</name>
<evidence type="ECO:0000256" key="2">
    <source>
        <dbReference type="ARBA" id="ARBA00006706"/>
    </source>
</evidence>
<reference evidence="7 8" key="1">
    <citation type="submission" date="2024-09" db="EMBL/GenBank/DDBJ databases">
        <authorList>
            <person name="Sun Q."/>
            <person name="Mori K."/>
        </authorList>
    </citation>
    <scope>NUCLEOTIDE SEQUENCE [LARGE SCALE GENOMIC DNA]</scope>
    <source>
        <strain evidence="7 8">CICC 10874</strain>
    </source>
</reference>
<evidence type="ECO:0000313" key="8">
    <source>
        <dbReference type="Proteomes" id="UP001589793"/>
    </source>
</evidence>
<dbReference type="PANTHER" id="PTHR12001">
    <property type="entry name" value="GERANYLGERANYL PYROPHOSPHATE SYNTHASE"/>
    <property type="match status" value="1"/>
</dbReference>
<dbReference type="RefSeq" id="WP_376983026.1">
    <property type="nucleotide sequence ID" value="NZ_JBHLSV010000035.1"/>
</dbReference>
<evidence type="ECO:0000256" key="5">
    <source>
        <dbReference type="ARBA" id="ARBA00022842"/>
    </source>
</evidence>
<proteinExistence type="inferred from homology"/>
<evidence type="ECO:0000256" key="3">
    <source>
        <dbReference type="ARBA" id="ARBA00022679"/>
    </source>
</evidence>
<comment type="similarity">
    <text evidence="2 6">Belongs to the FPP/GGPP synthase family.</text>
</comment>
<dbReference type="SUPFAM" id="SSF48576">
    <property type="entry name" value="Terpenoid synthases"/>
    <property type="match status" value="1"/>
</dbReference>
<keyword evidence="3 6" id="KW-0808">Transferase</keyword>
<dbReference type="Pfam" id="PF00348">
    <property type="entry name" value="polyprenyl_synt"/>
    <property type="match status" value="1"/>
</dbReference>
<evidence type="ECO:0000256" key="6">
    <source>
        <dbReference type="RuleBase" id="RU004466"/>
    </source>
</evidence>
<dbReference type="GO" id="GO:0016740">
    <property type="term" value="F:transferase activity"/>
    <property type="evidence" value="ECO:0007669"/>
    <property type="project" value="UniProtKB-KW"/>
</dbReference>
<dbReference type="CDD" id="cd00685">
    <property type="entry name" value="Trans_IPPS_HT"/>
    <property type="match status" value="1"/>
</dbReference>
<evidence type="ECO:0000256" key="4">
    <source>
        <dbReference type="ARBA" id="ARBA00022723"/>
    </source>
</evidence>
<dbReference type="InterPro" id="IPR033749">
    <property type="entry name" value="Polyprenyl_synt_CS"/>
</dbReference>